<name>A0A0B1YWU6_9PSED</name>
<dbReference type="Gene3D" id="1.10.1740.10">
    <property type="match status" value="1"/>
</dbReference>
<dbReference type="GO" id="GO:0003899">
    <property type="term" value="F:DNA-directed RNA polymerase activity"/>
    <property type="evidence" value="ECO:0007669"/>
    <property type="project" value="InterPro"/>
</dbReference>
<keyword evidence="10" id="KW-0966">Cell projection</keyword>
<dbReference type="InterPro" id="IPR000943">
    <property type="entry name" value="RNA_pol_sigma70"/>
</dbReference>
<feature type="domain" description="RNA polymerase sigma-70 region 4" evidence="9">
    <location>
        <begin position="190"/>
        <end position="238"/>
    </location>
</feature>
<comment type="function">
    <text evidence="6">Sigma factors are initiation factors that promote the attachment of RNA polymerase to specific initiation sites and are then released. This sigma factor controls the expression of flagella-related genes.</text>
</comment>
<keyword evidence="2 6" id="KW-0805">Transcription regulation</keyword>
<dbReference type="OrthoDB" id="9799825at2"/>
<dbReference type="Gene3D" id="1.20.140.160">
    <property type="match status" value="1"/>
</dbReference>
<dbReference type="GO" id="GO:0005737">
    <property type="term" value="C:cytoplasm"/>
    <property type="evidence" value="ECO:0007669"/>
    <property type="project" value="UniProtKB-SubCell"/>
</dbReference>
<dbReference type="SUPFAM" id="SSF88946">
    <property type="entry name" value="Sigma2 domain of RNA polymerase sigma factors"/>
    <property type="match status" value="1"/>
</dbReference>
<comment type="subcellular location">
    <subcellularLocation>
        <location evidence="6">Cytoplasm</location>
    </subcellularLocation>
</comment>
<comment type="caution">
    <text evidence="10">The sequence shown here is derived from an EMBL/GenBank/DDBJ whole genome shotgun (WGS) entry which is preliminary data.</text>
</comment>
<dbReference type="EMBL" id="JQGJ01000014">
    <property type="protein sequence ID" value="KHK62875.1"/>
    <property type="molecule type" value="Genomic_DNA"/>
</dbReference>
<evidence type="ECO:0000259" key="9">
    <source>
        <dbReference type="Pfam" id="PF04545"/>
    </source>
</evidence>
<dbReference type="CDD" id="cd06171">
    <property type="entry name" value="Sigma70_r4"/>
    <property type="match status" value="1"/>
</dbReference>
<dbReference type="FunFam" id="1.10.1740.10:FF:000002">
    <property type="entry name" value="RNA polymerase sigma factor FliA"/>
    <property type="match status" value="1"/>
</dbReference>
<dbReference type="HAMAP" id="MF_00962">
    <property type="entry name" value="Sigma70_FliA"/>
    <property type="match status" value="1"/>
</dbReference>
<feature type="region of interest" description="Sigma-70 factor domain-3" evidence="6">
    <location>
        <begin position="101"/>
        <end position="171"/>
    </location>
</feature>
<keyword evidence="1 6" id="KW-0963">Cytoplasm</keyword>
<protein>
    <recommendedName>
        <fullName evidence="6">RNA polymerase sigma factor FliA</fullName>
    </recommendedName>
    <alternativeName>
        <fullName evidence="6">RNA polymerase sigma factor for flagellar operon</fullName>
    </alternativeName>
    <alternativeName>
        <fullName evidence="6">Sigma F</fullName>
    </alternativeName>
    <alternativeName>
        <fullName evidence="6">Sigma-28</fullName>
    </alternativeName>
</protein>
<keyword evidence="3 6" id="KW-0731">Sigma factor</keyword>
<dbReference type="PRINTS" id="PR00046">
    <property type="entry name" value="SIGMA70FCT"/>
</dbReference>
<evidence type="ECO:0000256" key="5">
    <source>
        <dbReference type="ARBA" id="ARBA00023163"/>
    </source>
</evidence>
<dbReference type="PANTHER" id="PTHR30385:SF7">
    <property type="entry name" value="RNA POLYMERASE SIGMA FACTOR FLIA"/>
    <property type="match status" value="1"/>
</dbReference>
<dbReference type="InterPro" id="IPR012845">
    <property type="entry name" value="RNA_pol_sigma_FliA_WhiG"/>
</dbReference>
<dbReference type="FunFam" id="1.20.140.160:FF:000001">
    <property type="entry name" value="RNA polymerase sigma factor FliA"/>
    <property type="match status" value="1"/>
</dbReference>
<dbReference type="InterPro" id="IPR028617">
    <property type="entry name" value="Sigma70_FliA"/>
</dbReference>
<dbReference type="InterPro" id="IPR007630">
    <property type="entry name" value="RNA_pol_sigma70_r4"/>
</dbReference>
<dbReference type="Pfam" id="PF04542">
    <property type="entry name" value="Sigma70_r2"/>
    <property type="match status" value="1"/>
</dbReference>
<dbReference type="NCBIfam" id="TIGR02937">
    <property type="entry name" value="sigma70-ECF"/>
    <property type="match status" value="1"/>
</dbReference>
<proteinExistence type="inferred from homology"/>
<gene>
    <name evidence="6 10" type="primary">fliA</name>
    <name evidence="10" type="ORF">JZ00_20440</name>
</gene>
<feature type="short sequence motif" description="Interaction with polymerase core subunit RpoC" evidence="6">
    <location>
        <begin position="48"/>
        <end position="51"/>
    </location>
</feature>
<dbReference type="InterPro" id="IPR014284">
    <property type="entry name" value="RNA_pol_sigma-70_dom"/>
</dbReference>
<reference evidence="11" key="1">
    <citation type="submission" date="2015-03" db="EMBL/GenBank/DDBJ databases">
        <title>Pseudomonas frederiksbergensis hydrocarbon degrader.</title>
        <authorList>
            <person name="Brown L.M."/>
            <person name="Ruiz O.N."/>
            <person name="Mueller S."/>
            <person name="Gunasekera T.S."/>
        </authorList>
    </citation>
    <scope>NUCLEOTIDE SEQUENCE [LARGE SCALE GENOMIC DNA]</scope>
    <source>
        <strain evidence="11">SI8</strain>
    </source>
</reference>
<feature type="region of interest" description="Sigma-70 factor domain-2" evidence="6">
    <location>
        <begin position="21"/>
        <end position="93"/>
    </location>
</feature>
<evidence type="ECO:0000313" key="11">
    <source>
        <dbReference type="Proteomes" id="UP000030949"/>
    </source>
</evidence>
<dbReference type="PANTHER" id="PTHR30385">
    <property type="entry name" value="SIGMA FACTOR F FLAGELLAR"/>
    <property type="match status" value="1"/>
</dbReference>
<evidence type="ECO:0000256" key="1">
    <source>
        <dbReference type="ARBA" id="ARBA00022490"/>
    </source>
</evidence>
<evidence type="ECO:0000259" key="8">
    <source>
        <dbReference type="Pfam" id="PF04542"/>
    </source>
</evidence>
<dbReference type="SUPFAM" id="SSF88659">
    <property type="entry name" value="Sigma3 and sigma4 domains of RNA polymerase sigma factors"/>
    <property type="match status" value="2"/>
</dbReference>
<feature type="region of interest" description="Sigma-70 factor domain-4" evidence="6">
    <location>
        <begin position="190"/>
        <end position="238"/>
    </location>
</feature>
<evidence type="ECO:0000256" key="4">
    <source>
        <dbReference type="ARBA" id="ARBA00023125"/>
    </source>
</evidence>
<sequence>MTASGYNHLYKKSARDAQYELIERYAPLVKRIAYHLLARLPASVQVEDLIQAGMIGLLEVSNKYDASKGASFETYAGIRIRGAMLDEVRKGDWAPRSVHRNTRMVSDAIRAIEAKTGRDAKDHEVAAELQLSLDDYYGILNDTLGSRLFSFDDLLQDGEHEGLHEDGASAHMEPSRDLEDERFQSALADAIANLPERERLVLALYYDEELNLKEIGEVLGVSESRVSQLHSQCAARLRGRLGEWRAR</sequence>
<dbReference type="InterPro" id="IPR013325">
    <property type="entry name" value="RNA_pol_sigma_r2"/>
</dbReference>
<dbReference type="PIRSF" id="PIRSF000770">
    <property type="entry name" value="RNA_pol_sigma-SigE/K"/>
    <property type="match status" value="1"/>
</dbReference>
<dbReference type="RefSeq" id="WP_003184000.1">
    <property type="nucleotide sequence ID" value="NZ_CP142104.1"/>
</dbReference>
<organism evidence="10 11">
    <name type="scientific">Pseudomonas frederiksbergensis</name>
    <dbReference type="NCBI Taxonomy" id="104087"/>
    <lineage>
        <taxon>Bacteria</taxon>
        <taxon>Pseudomonadati</taxon>
        <taxon>Pseudomonadota</taxon>
        <taxon>Gammaproteobacteria</taxon>
        <taxon>Pseudomonadales</taxon>
        <taxon>Pseudomonadaceae</taxon>
        <taxon>Pseudomonas</taxon>
    </lineage>
</organism>
<dbReference type="NCBIfam" id="NF005413">
    <property type="entry name" value="PRK06986.1"/>
    <property type="match status" value="1"/>
</dbReference>
<dbReference type="GeneID" id="301218794"/>
<feature type="domain" description="RNA polymerase sigma-70 region 3" evidence="7">
    <location>
        <begin position="102"/>
        <end position="168"/>
    </location>
</feature>
<dbReference type="Proteomes" id="UP000030949">
    <property type="component" value="Unassembled WGS sequence"/>
</dbReference>
<feature type="DNA-binding region" description="H-T-H motif" evidence="6">
    <location>
        <begin position="212"/>
        <end position="231"/>
    </location>
</feature>
<evidence type="ECO:0000313" key="10">
    <source>
        <dbReference type="EMBL" id="KHK62875.1"/>
    </source>
</evidence>
<keyword evidence="5 6" id="KW-0804">Transcription</keyword>
<comment type="similarity">
    <text evidence="6">Belongs to the sigma-70 factor family. FliA subfamily.</text>
</comment>
<dbReference type="InterPro" id="IPR013324">
    <property type="entry name" value="RNA_pol_sigma_r3/r4-like"/>
</dbReference>
<dbReference type="Pfam" id="PF04545">
    <property type="entry name" value="Sigma70_r4"/>
    <property type="match status" value="1"/>
</dbReference>
<evidence type="ECO:0000256" key="3">
    <source>
        <dbReference type="ARBA" id="ARBA00023082"/>
    </source>
</evidence>
<dbReference type="NCBIfam" id="TIGR02479">
    <property type="entry name" value="FliA_WhiG"/>
    <property type="match status" value="1"/>
</dbReference>
<keyword evidence="10" id="KW-0969">Cilium</keyword>
<dbReference type="GO" id="GO:0016987">
    <property type="term" value="F:sigma factor activity"/>
    <property type="evidence" value="ECO:0007669"/>
    <property type="project" value="UniProtKB-UniRule"/>
</dbReference>
<dbReference type="InterPro" id="IPR007627">
    <property type="entry name" value="RNA_pol_sigma70_r2"/>
</dbReference>
<keyword evidence="10" id="KW-0282">Flagellum</keyword>
<feature type="domain" description="RNA polymerase sigma-70 region 2" evidence="8">
    <location>
        <begin position="21"/>
        <end position="93"/>
    </location>
</feature>
<dbReference type="GO" id="GO:0003677">
    <property type="term" value="F:DNA binding"/>
    <property type="evidence" value="ECO:0007669"/>
    <property type="project" value="UniProtKB-UniRule"/>
</dbReference>
<dbReference type="Pfam" id="PF04539">
    <property type="entry name" value="Sigma70_r3"/>
    <property type="match status" value="1"/>
</dbReference>
<accession>A0A0B1YWU6</accession>
<dbReference type="InterPro" id="IPR007624">
    <property type="entry name" value="RNA_pol_sigma70_r3"/>
</dbReference>
<dbReference type="GO" id="GO:0006352">
    <property type="term" value="P:DNA-templated transcription initiation"/>
    <property type="evidence" value="ECO:0007669"/>
    <property type="project" value="UniProtKB-UniRule"/>
</dbReference>
<keyword evidence="4 6" id="KW-0238">DNA-binding</keyword>
<evidence type="ECO:0000256" key="6">
    <source>
        <dbReference type="HAMAP-Rule" id="MF_00962"/>
    </source>
</evidence>
<evidence type="ECO:0000256" key="2">
    <source>
        <dbReference type="ARBA" id="ARBA00023015"/>
    </source>
</evidence>
<evidence type="ECO:0000259" key="7">
    <source>
        <dbReference type="Pfam" id="PF04539"/>
    </source>
</evidence>
<dbReference type="AlphaFoldDB" id="A0A0B1YWU6"/>